<reference evidence="2 3" key="1">
    <citation type="submission" date="2019-03" db="EMBL/GenBank/DDBJ databases">
        <title>First draft genome of Liparis tanakae, snailfish: a comprehensive survey of snailfish specific genes.</title>
        <authorList>
            <person name="Kim W."/>
            <person name="Song I."/>
            <person name="Jeong J.-H."/>
            <person name="Kim D."/>
            <person name="Kim S."/>
            <person name="Ryu S."/>
            <person name="Song J.Y."/>
            <person name="Lee S.K."/>
        </authorList>
    </citation>
    <scope>NUCLEOTIDE SEQUENCE [LARGE SCALE GENOMIC DNA]</scope>
    <source>
        <tissue evidence="2">Muscle</tissue>
    </source>
</reference>
<gene>
    <name evidence="2" type="ORF">EYF80_017995</name>
</gene>
<evidence type="ECO:0000313" key="2">
    <source>
        <dbReference type="EMBL" id="TNN71824.1"/>
    </source>
</evidence>
<feature type="region of interest" description="Disordered" evidence="1">
    <location>
        <begin position="116"/>
        <end position="151"/>
    </location>
</feature>
<name>A0A4Z2I3D2_9TELE</name>
<dbReference type="Proteomes" id="UP000314294">
    <property type="component" value="Unassembled WGS sequence"/>
</dbReference>
<evidence type="ECO:0000313" key="3">
    <source>
        <dbReference type="Proteomes" id="UP000314294"/>
    </source>
</evidence>
<protein>
    <submittedName>
        <fullName evidence="2">Uncharacterized protein</fullName>
    </submittedName>
</protein>
<proteinExistence type="predicted"/>
<evidence type="ECO:0000256" key="1">
    <source>
        <dbReference type="SAM" id="MobiDB-lite"/>
    </source>
</evidence>
<organism evidence="2 3">
    <name type="scientific">Liparis tanakae</name>
    <name type="common">Tanaka's snailfish</name>
    <dbReference type="NCBI Taxonomy" id="230148"/>
    <lineage>
        <taxon>Eukaryota</taxon>
        <taxon>Metazoa</taxon>
        <taxon>Chordata</taxon>
        <taxon>Craniata</taxon>
        <taxon>Vertebrata</taxon>
        <taxon>Euteleostomi</taxon>
        <taxon>Actinopterygii</taxon>
        <taxon>Neopterygii</taxon>
        <taxon>Teleostei</taxon>
        <taxon>Neoteleostei</taxon>
        <taxon>Acanthomorphata</taxon>
        <taxon>Eupercaria</taxon>
        <taxon>Perciformes</taxon>
        <taxon>Cottioidei</taxon>
        <taxon>Cottales</taxon>
        <taxon>Liparidae</taxon>
        <taxon>Liparis</taxon>
    </lineage>
</organism>
<sequence length="192" mass="20263">MELGMQEDVAYEALCGILSPHWTRVLMDRVFVEKSCGAPLHVVHLTHKRSGVIQWLQVFNSYVTRDEGYMMLSHHLKGFDGADGVLNTSRHLAGLLPRTGILVAGLGLELSPPLPTATGTSMAGPSGGLPIPGAPMPTPDRSPTPAPGPAAALSRLADCSTASECSRAFMRRAATLAKSIIKIGRGVVAKVT</sequence>
<comment type="caution">
    <text evidence="2">The sequence shown here is derived from an EMBL/GenBank/DDBJ whole genome shotgun (WGS) entry which is preliminary data.</text>
</comment>
<feature type="compositionally biased region" description="Pro residues" evidence="1">
    <location>
        <begin position="132"/>
        <end position="148"/>
    </location>
</feature>
<keyword evidence="3" id="KW-1185">Reference proteome</keyword>
<dbReference type="EMBL" id="SRLO01000145">
    <property type="protein sequence ID" value="TNN71824.1"/>
    <property type="molecule type" value="Genomic_DNA"/>
</dbReference>
<dbReference type="AlphaFoldDB" id="A0A4Z2I3D2"/>
<accession>A0A4Z2I3D2</accession>